<evidence type="ECO:0008006" key="5">
    <source>
        <dbReference type="Google" id="ProtNLM"/>
    </source>
</evidence>
<dbReference type="GO" id="GO:0016491">
    <property type="term" value="F:oxidoreductase activity"/>
    <property type="evidence" value="ECO:0007669"/>
    <property type="project" value="TreeGrafter"/>
</dbReference>
<proteinExistence type="predicted"/>
<dbReference type="AlphaFoldDB" id="A0AA35X6A3"/>
<dbReference type="InterPro" id="IPR016024">
    <property type="entry name" value="ARM-type_fold"/>
</dbReference>
<evidence type="ECO:0000313" key="4">
    <source>
        <dbReference type="Proteomes" id="UP001174909"/>
    </source>
</evidence>
<sequence>MSNHALKLTDEEMRDFIINGYVKVKVDFPPSFHENAYQQLDAMFEQTGNLGNNVLPLIPEIQEVFDHPVVHGAMQGVLGENYAMHSHRYCHFNQQGSEGQDFHKDSYEGDGQIRRHRCRWTMALYYPQDVTEDMGPTAVLPGSQYYETGESAHEQPELALCGEAGTVTIVHYDLWHRAMPNQSDKKRYMLKFLFIRLDEPQTPLWKSDTDNWHALGNGEESEHPELWESLWDWSYGKQNGTTNGVSHTEVDTLIETLDGDNERDRLNAAYRLGRVGAAAVPALKQMLHSKSDAIREYAGYALSLTGAPAVPTLIDALQTTDDSVRASAAFALADMGKAAQEALPALTTAAQDPDEWVRRHATEGLGLIGQQVSEDMDLSEVVQVLTSGLRDDHYWVRDNAARALAKLGTIAEPAIPTLVTQLEDENRYVRFHAALALKQIKTPEAQEALFNHLFRFALVCANDTRNALLGKTWIKNW</sequence>
<dbReference type="SUPFAM" id="SSF51197">
    <property type="entry name" value="Clavaminate synthase-like"/>
    <property type="match status" value="1"/>
</dbReference>
<feature type="repeat" description="HEAT" evidence="2">
    <location>
        <begin position="342"/>
        <end position="380"/>
    </location>
</feature>
<comment type="function">
    <text evidence="1">Catalyzes the hydroxylation of the N(6)-(4-aminobutyl)-L-lysine intermediate produced by deoxyhypusine synthase/DHPS on a critical lysine of the eukaryotic translation initiation factor 5A/eIF-5A. This is the second step of the post-translational modification of that lysine into an unusual amino acid residue named hypusine. Hypusination is unique to mature eIF-5A factor and is essential for its function.</text>
</comment>
<feature type="repeat" description="HEAT" evidence="2">
    <location>
        <begin position="414"/>
        <end position="452"/>
    </location>
</feature>
<accession>A0AA35X6A3</accession>
<keyword evidence="4" id="KW-1185">Reference proteome</keyword>
<dbReference type="EMBL" id="CASHTH010003165">
    <property type="protein sequence ID" value="CAI8041171.1"/>
    <property type="molecule type" value="Genomic_DNA"/>
</dbReference>
<gene>
    <name evidence="3" type="ORF">GBAR_LOCUS22890</name>
</gene>
<evidence type="ECO:0000256" key="1">
    <source>
        <dbReference type="ARBA" id="ARBA00045876"/>
    </source>
</evidence>
<dbReference type="PROSITE" id="PS50077">
    <property type="entry name" value="HEAT_REPEAT"/>
    <property type="match status" value="2"/>
</dbReference>
<dbReference type="InterPro" id="IPR008775">
    <property type="entry name" value="Phytyl_CoA_dOase-like"/>
</dbReference>
<dbReference type="InterPro" id="IPR021133">
    <property type="entry name" value="HEAT_type_2"/>
</dbReference>
<dbReference type="Gene3D" id="2.60.120.620">
    <property type="entry name" value="q2cbj1_9rhob like domain"/>
    <property type="match status" value="1"/>
</dbReference>
<dbReference type="InterPro" id="IPR011989">
    <property type="entry name" value="ARM-like"/>
</dbReference>
<dbReference type="Gene3D" id="1.25.10.10">
    <property type="entry name" value="Leucine-rich Repeat Variant"/>
    <property type="match status" value="2"/>
</dbReference>
<dbReference type="SMART" id="SM00567">
    <property type="entry name" value="EZ_HEAT"/>
    <property type="match status" value="6"/>
</dbReference>
<dbReference type="InterPro" id="IPR004155">
    <property type="entry name" value="PBS_lyase_HEAT"/>
</dbReference>
<comment type="caution">
    <text evidence="3">The sequence shown here is derived from an EMBL/GenBank/DDBJ whole genome shotgun (WGS) entry which is preliminary data.</text>
</comment>
<dbReference type="Proteomes" id="UP001174909">
    <property type="component" value="Unassembled WGS sequence"/>
</dbReference>
<dbReference type="Pfam" id="PF13646">
    <property type="entry name" value="HEAT_2"/>
    <property type="match status" value="1"/>
</dbReference>
<reference evidence="3" key="1">
    <citation type="submission" date="2023-03" db="EMBL/GenBank/DDBJ databases">
        <authorList>
            <person name="Steffen K."/>
            <person name="Cardenas P."/>
        </authorList>
    </citation>
    <scope>NUCLEOTIDE SEQUENCE</scope>
</reference>
<evidence type="ECO:0000256" key="2">
    <source>
        <dbReference type="PROSITE-ProRule" id="PRU00103"/>
    </source>
</evidence>
<dbReference type="SUPFAM" id="SSF48371">
    <property type="entry name" value="ARM repeat"/>
    <property type="match status" value="1"/>
</dbReference>
<protein>
    <recommendedName>
        <fullName evidence="5">Phytanoyl-CoA dioxygenase</fullName>
    </recommendedName>
</protein>
<name>A0AA35X6A3_GEOBA</name>
<organism evidence="3 4">
    <name type="scientific">Geodia barretti</name>
    <name type="common">Barrett's horny sponge</name>
    <dbReference type="NCBI Taxonomy" id="519541"/>
    <lineage>
        <taxon>Eukaryota</taxon>
        <taxon>Metazoa</taxon>
        <taxon>Porifera</taxon>
        <taxon>Demospongiae</taxon>
        <taxon>Heteroscleromorpha</taxon>
        <taxon>Tetractinellida</taxon>
        <taxon>Astrophorina</taxon>
        <taxon>Geodiidae</taxon>
        <taxon>Geodia</taxon>
    </lineage>
</organism>
<dbReference type="PANTHER" id="PTHR12697">
    <property type="entry name" value="PBS LYASE HEAT-LIKE PROTEIN"/>
    <property type="match status" value="1"/>
</dbReference>
<evidence type="ECO:0000313" key="3">
    <source>
        <dbReference type="EMBL" id="CAI8041171.1"/>
    </source>
</evidence>
<dbReference type="PANTHER" id="PTHR12697:SF5">
    <property type="entry name" value="DEOXYHYPUSINE HYDROXYLASE"/>
    <property type="match status" value="1"/>
</dbReference>
<dbReference type="Pfam" id="PF05721">
    <property type="entry name" value="PhyH"/>
    <property type="match status" value="1"/>
</dbReference>